<dbReference type="EMBL" id="ABIC01000024">
    <property type="protein sequence ID" value="EDQ00208.1"/>
    <property type="molecule type" value="Genomic_DNA"/>
</dbReference>
<keyword evidence="1" id="KW-0812">Transmembrane</keyword>
<dbReference type="STRING" id="314608.KT99_04827"/>
<feature type="transmembrane region" description="Helical" evidence="1">
    <location>
        <begin position="20"/>
        <end position="42"/>
    </location>
</feature>
<reference evidence="2 3" key="1">
    <citation type="submission" date="2007-10" db="EMBL/GenBank/DDBJ databases">
        <authorList>
            <person name="Yayanos A."/>
            <person name="Ferriera S."/>
            <person name="Johnson J."/>
            <person name="Kravitz S."/>
            <person name="Halpern A."/>
            <person name="Remington K."/>
            <person name="Beeson K."/>
            <person name="Tran B."/>
            <person name="Rogers Y.-H."/>
            <person name="Friedman R."/>
            <person name="Venter J.C."/>
        </authorList>
    </citation>
    <scope>NUCLEOTIDE SEQUENCE [LARGE SCALE GENOMIC DNA]</scope>
    <source>
        <strain evidence="2 3">KT99</strain>
    </source>
</reference>
<comment type="caution">
    <text evidence="2">The sequence shown here is derived from an EMBL/GenBank/DDBJ whole genome shotgun (WGS) entry which is preliminary data.</text>
</comment>
<gene>
    <name evidence="2" type="ORF">KT99_04827</name>
</gene>
<evidence type="ECO:0000313" key="2">
    <source>
        <dbReference type="EMBL" id="EDQ00208.1"/>
    </source>
</evidence>
<keyword evidence="1" id="KW-1133">Transmembrane helix</keyword>
<proteinExistence type="predicted"/>
<keyword evidence="3" id="KW-1185">Reference proteome</keyword>
<accession>A9DD94</accession>
<name>A9DD94_9GAMM</name>
<keyword evidence="1" id="KW-0472">Membrane</keyword>
<dbReference type="Proteomes" id="UP000005839">
    <property type="component" value="Unassembled WGS sequence"/>
</dbReference>
<protein>
    <submittedName>
        <fullName evidence="2">Uncharacterized protein</fullName>
    </submittedName>
</protein>
<sequence length="106" mass="12279">MIVLAYKENAIKWTIAQALLFLSIIYFFEWYCGFLSSVYAYIVEKDLFQPIATILTGALAVIAVVYTQRGFNNRQVKDHEMQTNLFNDNLKHVKEAQKTSLSHDKQ</sequence>
<evidence type="ECO:0000256" key="1">
    <source>
        <dbReference type="SAM" id="Phobius"/>
    </source>
</evidence>
<dbReference type="AlphaFoldDB" id="A9DD94"/>
<evidence type="ECO:0000313" key="3">
    <source>
        <dbReference type="Proteomes" id="UP000005839"/>
    </source>
</evidence>
<feature type="transmembrane region" description="Helical" evidence="1">
    <location>
        <begin position="48"/>
        <end position="67"/>
    </location>
</feature>
<organism evidence="2 3">
    <name type="scientific">Shewanella benthica KT99</name>
    <dbReference type="NCBI Taxonomy" id="314608"/>
    <lineage>
        <taxon>Bacteria</taxon>
        <taxon>Pseudomonadati</taxon>
        <taxon>Pseudomonadota</taxon>
        <taxon>Gammaproteobacteria</taxon>
        <taxon>Alteromonadales</taxon>
        <taxon>Shewanellaceae</taxon>
        <taxon>Shewanella</taxon>
    </lineage>
</organism>
<dbReference type="RefSeq" id="WP_005500413.1">
    <property type="nucleotide sequence ID" value="NZ_ABIC01000024.1"/>
</dbReference>